<gene>
    <name evidence="6" type="ORF">IF1G_04811</name>
</gene>
<dbReference type="InterPro" id="IPR036291">
    <property type="entry name" value="NAD(P)-bd_dom_sf"/>
</dbReference>
<dbReference type="EMBL" id="SPUK01000006">
    <property type="protein sequence ID" value="TQV96228.1"/>
    <property type="molecule type" value="Genomic_DNA"/>
</dbReference>
<comment type="similarity">
    <text evidence="1 4">Belongs to the short-chain dehydrogenases/reductases (SDR) family.</text>
</comment>
<reference evidence="6 7" key="1">
    <citation type="journal article" date="2019" name="Appl. Microbiol. Biotechnol.">
        <title>Genome sequence of Isaria javanica and comparative genome analysis insights into family S53 peptidase evolution in fungal entomopathogens.</title>
        <authorList>
            <person name="Lin R."/>
            <person name="Zhang X."/>
            <person name="Xin B."/>
            <person name="Zou M."/>
            <person name="Gao Y."/>
            <person name="Qin F."/>
            <person name="Hu Q."/>
            <person name="Xie B."/>
            <person name="Cheng X."/>
        </authorList>
    </citation>
    <scope>NUCLEOTIDE SEQUENCE [LARGE SCALE GENOMIC DNA]</scope>
    <source>
        <strain evidence="6 7">IJ1G</strain>
    </source>
</reference>
<comment type="caution">
    <text evidence="6">The sequence shown here is derived from an EMBL/GenBank/DDBJ whole genome shotgun (WGS) entry which is preliminary data.</text>
</comment>
<dbReference type="Pfam" id="PF00106">
    <property type="entry name" value="adh_short"/>
    <property type="match status" value="1"/>
</dbReference>
<feature type="chain" id="PRO_5021838698" evidence="5">
    <location>
        <begin position="28"/>
        <end position="306"/>
    </location>
</feature>
<dbReference type="AlphaFoldDB" id="A0A545W0N2"/>
<sequence>MASQVWFITGVSSGFGLLLALRALASGQRVIGTVRSTAKSTDAVRQITSAGGRVVELDMTDSQAQILAKVKDAENIYGQIDVLVNNAGYSILGAIEQFSEEETELQFRTNVYGPLFTTQGVLPGMRARRRGCIVNMSSGAGQDAGATRGLYGASKFALEGLSEALSAEVAEFGVTVLLVEPGMFRTNFFHALQTPRAPLPEAYRGGAGAGAGATTAVGRIMDMFDRLTGTQRGDPQKAADRIYEVVAGEERLSAGAGAGGPLLGRVLRLPLGMDAIDRVEAKQRRVLAEVAEARRLEEYESTAFPN</sequence>
<organism evidence="6 7">
    <name type="scientific">Cordyceps javanica</name>
    <dbReference type="NCBI Taxonomy" id="43265"/>
    <lineage>
        <taxon>Eukaryota</taxon>
        <taxon>Fungi</taxon>
        <taxon>Dikarya</taxon>
        <taxon>Ascomycota</taxon>
        <taxon>Pezizomycotina</taxon>
        <taxon>Sordariomycetes</taxon>
        <taxon>Hypocreomycetidae</taxon>
        <taxon>Hypocreales</taxon>
        <taxon>Cordycipitaceae</taxon>
        <taxon>Cordyceps</taxon>
    </lineage>
</organism>
<keyword evidence="5" id="KW-0732">Signal</keyword>
<proteinExistence type="inferred from homology"/>
<evidence type="ECO:0000256" key="1">
    <source>
        <dbReference type="ARBA" id="ARBA00006484"/>
    </source>
</evidence>
<dbReference type="STRING" id="43265.A0A545W0N2"/>
<dbReference type="GO" id="GO:0016491">
    <property type="term" value="F:oxidoreductase activity"/>
    <property type="evidence" value="ECO:0007669"/>
    <property type="project" value="UniProtKB-KW"/>
</dbReference>
<keyword evidence="3" id="KW-0560">Oxidoreductase</keyword>
<dbReference type="PANTHER" id="PTHR43976:SF16">
    <property type="entry name" value="SHORT-CHAIN DEHYDROGENASE_REDUCTASE FAMILY PROTEIN"/>
    <property type="match status" value="1"/>
</dbReference>
<dbReference type="PRINTS" id="PR00081">
    <property type="entry name" value="GDHRDH"/>
</dbReference>
<protein>
    <submittedName>
        <fullName evidence="6">Short chain oxidoreductase protein</fullName>
    </submittedName>
</protein>
<dbReference type="PRINTS" id="PR00080">
    <property type="entry name" value="SDRFAMILY"/>
</dbReference>
<accession>A0A545W0N2</accession>
<dbReference type="SUPFAM" id="SSF51735">
    <property type="entry name" value="NAD(P)-binding Rossmann-fold domains"/>
    <property type="match status" value="1"/>
</dbReference>
<evidence type="ECO:0000256" key="4">
    <source>
        <dbReference type="RuleBase" id="RU000363"/>
    </source>
</evidence>
<dbReference type="OrthoDB" id="1274115at2759"/>
<evidence type="ECO:0000313" key="7">
    <source>
        <dbReference type="Proteomes" id="UP000315783"/>
    </source>
</evidence>
<feature type="signal peptide" evidence="5">
    <location>
        <begin position="1"/>
        <end position="27"/>
    </location>
</feature>
<evidence type="ECO:0000256" key="5">
    <source>
        <dbReference type="SAM" id="SignalP"/>
    </source>
</evidence>
<keyword evidence="7" id="KW-1185">Reference proteome</keyword>
<dbReference type="PROSITE" id="PS00061">
    <property type="entry name" value="ADH_SHORT"/>
    <property type="match status" value="1"/>
</dbReference>
<evidence type="ECO:0000256" key="2">
    <source>
        <dbReference type="ARBA" id="ARBA00022857"/>
    </source>
</evidence>
<dbReference type="InterPro" id="IPR002347">
    <property type="entry name" value="SDR_fam"/>
</dbReference>
<dbReference type="InterPro" id="IPR020904">
    <property type="entry name" value="Sc_DH/Rdtase_CS"/>
</dbReference>
<keyword evidence="2" id="KW-0521">NADP</keyword>
<name>A0A545W0N2_9HYPO</name>
<dbReference type="InterPro" id="IPR051911">
    <property type="entry name" value="SDR_oxidoreductase"/>
</dbReference>
<evidence type="ECO:0000313" key="6">
    <source>
        <dbReference type="EMBL" id="TQV96228.1"/>
    </source>
</evidence>
<evidence type="ECO:0000256" key="3">
    <source>
        <dbReference type="ARBA" id="ARBA00023002"/>
    </source>
</evidence>
<dbReference type="Proteomes" id="UP000315783">
    <property type="component" value="Unassembled WGS sequence"/>
</dbReference>
<dbReference type="Gene3D" id="3.40.50.720">
    <property type="entry name" value="NAD(P)-binding Rossmann-like Domain"/>
    <property type="match status" value="1"/>
</dbReference>
<dbReference type="PANTHER" id="PTHR43976">
    <property type="entry name" value="SHORT CHAIN DEHYDROGENASE"/>
    <property type="match status" value="1"/>
</dbReference>